<dbReference type="Proteomes" id="UP000000437">
    <property type="component" value="Chromosome 20"/>
</dbReference>
<gene>
    <name evidence="10" type="primary">ftr97</name>
</gene>
<dbReference type="SUPFAM" id="SSF57716">
    <property type="entry name" value="Glucocorticoid receptor-like (DNA-binding domain)"/>
    <property type="match status" value="1"/>
</dbReference>
<reference evidence="8" key="1">
    <citation type="submission" date="2011-07" db="UniProtKB">
        <authorList>
            <consortium name="Ensembl"/>
        </authorList>
    </citation>
    <scope>IDENTIFICATION</scope>
    <source>
        <strain evidence="8">Tuebingen</strain>
    </source>
</reference>
<keyword evidence="4" id="KW-0862">Zinc</keyword>
<dbReference type="SMART" id="SM00980">
    <property type="entry name" value="THAP"/>
    <property type="match status" value="1"/>
</dbReference>
<dbReference type="InterPro" id="IPR038441">
    <property type="entry name" value="THAP_Znf_sf"/>
</dbReference>
<dbReference type="HOGENOM" id="CLU_025643_1_2_1"/>
<keyword evidence="5 6" id="KW-0238">DNA-binding</keyword>
<name>F1QL18_DANRE</name>
<feature type="domain" description="THAP-type" evidence="7">
    <location>
        <begin position="17"/>
        <end position="100"/>
    </location>
</feature>
<dbReference type="PaxDb" id="7955-ENSDARP00000118403"/>
<keyword evidence="9" id="KW-1185">Reference proteome</keyword>
<keyword evidence="2" id="KW-0479">Metal-binding</keyword>
<dbReference type="GeneTree" id="ENSGT00940000164656"/>
<proteinExistence type="predicted"/>
<dbReference type="EMBL" id="BX248515">
    <property type="status" value="NOT_ANNOTATED_CDS"/>
    <property type="molecule type" value="Genomic_DNA"/>
</dbReference>
<evidence type="ECO:0000313" key="9">
    <source>
        <dbReference type="Proteomes" id="UP000000437"/>
    </source>
</evidence>
<dbReference type="STRING" id="7955.ENSDARP00000118403"/>
<evidence type="ECO:0000256" key="5">
    <source>
        <dbReference type="ARBA" id="ARBA00023125"/>
    </source>
</evidence>
<reference evidence="10" key="3">
    <citation type="submission" date="2025-04" db="UniProtKB">
        <authorList>
            <consortium name="RefSeq"/>
        </authorList>
    </citation>
    <scope>IDENTIFICATION</scope>
    <source>
        <strain evidence="10">Tuebingen</strain>
    </source>
</reference>
<dbReference type="eggNOG" id="ENOG502SIPN">
    <property type="taxonomic scope" value="Eukaryota"/>
</dbReference>
<dbReference type="OMA" id="TELRCQM"/>
<evidence type="ECO:0000259" key="7">
    <source>
        <dbReference type="PROSITE" id="PS50950"/>
    </source>
</evidence>
<comment type="cofactor">
    <cofactor evidence="1">
        <name>a divalent metal cation</name>
        <dbReference type="ChEBI" id="CHEBI:60240"/>
    </cofactor>
</comment>
<dbReference type="InterPro" id="IPR027806">
    <property type="entry name" value="HARBI1_dom"/>
</dbReference>
<dbReference type="OrthoDB" id="10020990at2759"/>
<accession>A0A8M1RRQ6</accession>
<keyword evidence="3 6" id="KW-0863">Zinc-finger</keyword>
<dbReference type="AlphaFoldDB" id="F1QL18"/>
<dbReference type="CTD" id="100332023"/>
<dbReference type="InterPro" id="IPR006612">
    <property type="entry name" value="THAP_Znf"/>
</dbReference>
<reference evidence="8 9" key="2">
    <citation type="journal article" date="2013" name="Nature">
        <title>The zebrafish reference genome sequence and its relationship to the human genome.</title>
        <authorList>
            <consortium name="Genome Reference Consortium Zebrafish"/>
            <person name="Howe K."/>
            <person name="Clark M.D."/>
            <person name="Torroja C.F."/>
            <person name="Torrance J."/>
            <person name="Berthelot C."/>
            <person name="Muffato M."/>
            <person name="Collins J.E."/>
            <person name="Humphray S."/>
            <person name="McLaren K."/>
            <person name="Matthews L."/>
            <person name="McLaren S."/>
            <person name="Sealy I."/>
            <person name="Caccamo M."/>
            <person name="Churcher C."/>
            <person name="Scott C."/>
            <person name="Barrett J.C."/>
            <person name="Koch R."/>
            <person name="Rauch G.J."/>
            <person name="White S."/>
            <person name="Chow W."/>
            <person name="Kilian B."/>
            <person name="Quintais L.T."/>
            <person name="Guerra-Assuncao J.A."/>
            <person name="Zhou Y."/>
            <person name="Gu Y."/>
            <person name="Yen J."/>
            <person name="Vogel J.H."/>
            <person name="Eyre T."/>
            <person name="Redmond S."/>
            <person name="Banerjee R."/>
            <person name="Chi J."/>
            <person name="Fu B."/>
            <person name="Langley E."/>
            <person name="Maguire S.F."/>
            <person name="Laird G.K."/>
            <person name="Lloyd D."/>
            <person name="Kenyon E."/>
            <person name="Donaldson S."/>
            <person name="Sehra H."/>
            <person name="Almeida-King J."/>
            <person name="Loveland J."/>
            <person name="Trevanion S."/>
            <person name="Jones M."/>
            <person name="Quail M."/>
            <person name="Willey D."/>
            <person name="Hunt A."/>
            <person name="Burton J."/>
            <person name="Sims S."/>
            <person name="McLay K."/>
            <person name="Plumb B."/>
            <person name="Davis J."/>
            <person name="Clee C."/>
            <person name="Oliver K."/>
            <person name="Clark R."/>
            <person name="Riddle C."/>
            <person name="Elliot D."/>
            <person name="Eliott D."/>
            <person name="Threadgold G."/>
            <person name="Harden G."/>
            <person name="Ware D."/>
            <person name="Begum S."/>
            <person name="Mortimore B."/>
            <person name="Mortimer B."/>
            <person name="Kerry G."/>
            <person name="Heath P."/>
            <person name="Phillimore B."/>
            <person name="Tracey A."/>
            <person name="Corby N."/>
            <person name="Dunn M."/>
            <person name="Johnson C."/>
            <person name="Wood J."/>
            <person name="Clark S."/>
            <person name="Pelan S."/>
            <person name="Griffiths G."/>
            <person name="Smith M."/>
            <person name="Glithero R."/>
            <person name="Howden P."/>
            <person name="Barker N."/>
            <person name="Lloyd C."/>
            <person name="Stevens C."/>
            <person name="Harley J."/>
            <person name="Holt K."/>
            <person name="Panagiotidis G."/>
            <person name="Lovell J."/>
            <person name="Beasley H."/>
            <person name="Henderson C."/>
            <person name="Gordon D."/>
            <person name="Auger K."/>
            <person name="Wright D."/>
            <person name="Collins J."/>
            <person name="Raisen C."/>
            <person name="Dyer L."/>
            <person name="Leung K."/>
            <person name="Robertson L."/>
            <person name="Ambridge K."/>
            <person name="Leongamornlert D."/>
            <person name="McGuire S."/>
            <person name="Gilderthorp R."/>
            <person name="Griffiths C."/>
            <person name="Manthravadi D."/>
            <person name="Nichol S."/>
            <person name="Barker G."/>
            <person name="Whitehead S."/>
            <person name="Kay M."/>
            <person name="Brown J."/>
            <person name="Murnane C."/>
            <person name="Gray E."/>
            <person name="Humphries M."/>
            <person name="Sycamore N."/>
            <person name="Barker D."/>
            <person name="Saunders D."/>
            <person name="Wallis J."/>
            <person name="Babbage A."/>
            <person name="Hammond S."/>
            <person name="Mashreghi-Mohammadi M."/>
            <person name="Barr L."/>
            <person name="Martin S."/>
            <person name="Wray P."/>
            <person name="Ellington A."/>
            <person name="Matthews N."/>
            <person name="Ellwood M."/>
            <person name="Woodmansey R."/>
            <person name="Clark G."/>
            <person name="Cooper J."/>
            <person name="Cooper J."/>
            <person name="Tromans A."/>
            <person name="Grafham D."/>
            <person name="Skuce C."/>
            <person name="Pandian R."/>
            <person name="Andrews R."/>
            <person name="Harrison E."/>
            <person name="Kimberley A."/>
            <person name="Garnett J."/>
            <person name="Fosker N."/>
            <person name="Hall R."/>
            <person name="Garner P."/>
            <person name="Kelly D."/>
            <person name="Bird C."/>
            <person name="Palmer S."/>
            <person name="Gehring I."/>
            <person name="Berger A."/>
            <person name="Dooley C.M."/>
            <person name="Ersan-Urun Z."/>
            <person name="Eser C."/>
            <person name="Geiger H."/>
            <person name="Geisler M."/>
            <person name="Karotki L."/>
            <person name="Kirn A."/>
            <person name="Konantz J."/>
            <person name="Konantz M."/>
            <person name="Oberlander M."/>
            <person name="Rudolph-Geiger S."/>
            <person name="Teucke M."/>
            <person name="Lanz C."/>
            <person name="Raddatz G."/>
            <person name="Osoegawa K."/>
            <person name="Zhu B."/>
            <person name="Rapp A."/>
            <person name="Widaa S."/>
            <person name="Langford C."/>
            <person name="Yang F."/>
            <person name="Schuster S.C."/>
            <person name="Carter N.P."/>
            <person name="Harrow J."/>
            <person name="Ning Z."/>
            <person name="Herrero J."/>
            <person name="Searle S.M."/>
            <person name="Enright A."/>
            <person name="Geisler R."/>
            <person name="Plasterk R.H."/>
            <person name="Lee C."/>
            <person name="Westerfield M."/>
            <person name="de Jong P.J."/>
            <person name="Zon L.I."/>
            <person name="Postlethwait J.H."/>
            <person name="Nusslein-Volhard C."/>
            <person name="Hubbard T.J."/>
            <person name="Roest Crollius H."/>
            <person name="Rogers J."/>
            <person name="Stemple D.L."/>
        </authorList>
    </citation>
    <scope>NUCLEOTIDE SEQUENCE [LARGE SCALE GENOMIC DNA]</scope>
    <source>
        <strain evidence="8">Tuebingen</strain>
    </source>
</reference>
<evidence type="ECO:0000256" key="4">
    <source>
        <dbReference type="ARBA" id="ARBA00022833"/>
    </source>
</evidence>
<dbReference type="PANTHER" id="PTHR23080">
    <property type="entry name" value="THAP DOMAIN PROTEIN"/>
    <property type="match status" value="1"/>
</dbReference>
<dbReference type="Pfam" id="PF13359">
    <property type="entry name" value="DDE_Tnp_4"/>
    <property type="match status" value="1"/>
</dbReference>
<dbReference type="Pfam" id="PF13613">
    <property type="entry name" value="HTH_Tnp_4"/>
    <property type="match status" value="1"/>
</dbReference>
<evidence type="ECO:0000256" key="1">
    <source>
        <dbReference type="ARBA" id="ARBA00001968"/>
    </source>
</evidence>
<evidence type="ECO:0000313" key="8">
    <source>
        <dbReference type="Ensembl" id="ENSDARP00000118403"/>
    </source>
</evidence>
<dbReference type="Pfam" id="PF05485">
    <property type="entry name" value="THAP"/>
    <property type="match status" value="1"/>
</dbReference>
<dbReference type="PROSITE" id="PS50950">
    <property type="entry name" value="ZF_THAP"/>
    <property type="match status" value="1"/>
</dbReference>
<evidence type="ECO:0000256" key="3">
    <source>
        <dbReference type="ARBA" id="ARBA00022771"/>
    </source>
</evidence>
<evidence type="ECO:0000313" key="10">
    <source>
        <dbReference type="RefSeq" id="XP_002665776.1"/>
    </source>
</evidence>
<accession>F1QL18</accession>
<dbReference type="ZFIN" id="ZDB-GENE-061026-1">
    <property type="gene designation" value="ftr97"/>
</dbReference>
<dbReference type="InterPro" id="IPR027805">
    <property type="entry name" value="Transposase_HTH_dom"/>
</dbReference>
<dbReference type="Bgee" id="ENSDARG00000095125">
    <property type="expression patterns" value="Expressed in retina and 16 other cell types or tissues"/>
</dbReference>
<dbReference type="SMART" id="SM00692">
    <property type="entry name" value="DM3"/>
    <property type="match status" value="1"/>
</dbReference>
<sequence length="491" mass="55921">MTCKRLRVSFQRRQDSTSSYHCCVPQCTASAKFNSYLSFHTFPKDTDLQERWVVNIRRDNFTVTQKTRVCSRHFESSDLIEPRAPTGRRHLKKGAVPVLFQWNNFAVSAARPGVWERIKRPNTDLTLDDPSVDVSVNYSDHDYVSTAESDALDLSLDHTDLRVEIANLRKQIEEISLSNKFCLERFAASDDDIRFYTRFASHGHLMAFWRQIEPATGKIVRVSRTQTAANPDEVPHTARATSLPPIDEFFLFMTYLSLGLMQKDLAHRFRIHQSTVSRIINTWANFLYTVLGPVGIWLDEEMVKAHMPDVFQQYSDTQVILDCTELRCQTQSSLLLKSEVFSSYKPHCTFKGLVGIAPHGAVTFISSLYEGAISDREILKQSGIVSLLKPTMAIMVDKGFLVEDCVPCKVHIATFLSKKAQLSGPEVRKTQSIARLRVHVERLIRRVKEHKIFSTVIPLSLTGSINQMYTVACLLVNYQNGPLVKAWHGNY</sequence>
<dbReference type="Ensembl" id="ENSDART00000133293.3">
    <property type="protein sequence ID" value="ENSDARP00000118403.2"/>
    <property type="gene ID" value="ENSDARG00000095125.3"/>
</dbReference>
<organism evidence="8">
    <name type="scientific">Danio rerio</name>
    <name type="common">Zebrafish</name>
    <name type="synonym">Brachydanio rerio</name>
    <dbReference type="NCBI Taxonomy" id="7955"/>
    <lineage>
        <taxon>Eukaryota</taxon>
        <taxon>Metazoa</taxon>
        <taxon>Chordata</taxon>
        <taxon>Craniata</taxon>
        <taxon>Vertebrata</taxon>
        <taxon>Euteleostomi</taxon>
        <taxon>Actinopterygii</taxon>
        <taxon>Neopterygii</taxon>
        <taxon>Teleostei</taxon>
        <taxon>Ostariophysi</taxon>
        <taxon>Cypriniformes</taxon>
        <taxon>Danionidae</taxon>
        <taxon>Danioninae</taxon>
        <taxon>Danio</taxon>
    </lineage>
</organism>
<evidence type="ECO:0000256" key="6">
    <source>
        <dbReference type="PROSITE-ProRule" id="PRU00309"/>
    </source>
</evidence>
<evidence type="ECO:0000256" key="2">
    <source>
        <dbReference type="ARBA" id="ARBA00022723"/>
    </source>
</evidence>
<dbReference type="Gene3D" id="6.20.210.20">
    <property type="entry name" value="THAP domain"/>
    <property type="match status" value="1"/>
</dbReference>
<dbReference type="RefSeq" id="XP_002665776.1">
    <property type="nucleotide sequence ID" value="XM_002665730.7"/>
</dbReference>
<dbReference type="GO" id="GO:0003677">
    <property type="term" value="F:DNA binding"/>
    <property type="evidence" value="ECO:0007669"/>
    <property type="project" value="UniProtKB-UniRule"/>
</dbReference>
<dbReference type="PANTHER" id="PTHR23080:SF133">
    <property type="entry name" value="SI:CH211-262I1.5-RELATED"/>
    <property type="match status" value="1"/>
</dbReference>
<protein>
    <submittedName>
        <fullName evidence="8">FinTRIM family, member 97</fullName>
    </submittedName>
    <submittedName>
        <fullName evidence="10">Uncharacterized protein ftr97</fullName>
    </submittedName>
</protein>
<dbReference type="GO" id="GO:0008270">
    <property type="term" value="F:zinc ion binding"/>
    <property type="evidence" value="ECO:0007669"/>
    <property type="project" value="UniProtKB-KW"/>
</dbReference>